<keyword evidence="6" id="KW-1185">Reference proteome</keyword>
<feature type="binding site" evidence="4">
    <location>
        <position position="179"/>
    </location>
    <ligand>
        <name>Mg(2+)</name>
        <dbReference type="ChEBI" id="CHEBI:18420"/>
    </ligand>
</feature>
<dbReference type="EMBL" id="CP061799">
    <property type="protein sequence ID" value="QTA79163.1"/>
    <property type="molecule type" value="Genomic_DNA"/>
</dbReference>
<keyword evidence="3 4" id="KW-0460">Magnesium</keyword>
<dbReference type="SUPFAM" id="SSF51621">
    <property type="entry name" value="Phosphoenolpyruvate/pyruvate domain"/>
    <property type="match status" value="1"/>
</dbReference>
<dbReference type="AlphaFoldDB" id="A0A975B5G5"/>
<evidence type="ECO:0000256" key="1">
    <source>
        <dbReference type="ARBA" id="ARBA00001946"/>
    </source>
</evidence>
<dbReference type="PIRSF" id="PIRSF015582">
    <property type="entry name" value="Cit_lyase_B"/>
    <property type="match status" value="1"/>
</dbReference>
<dbReference type="InterPro" id="IPR011206">
    <property type="entry name" value="Citrate_lyase_beta/mcl1/mcl2"/>
</dbReference>
<keyword evidence="2 4" id="KW-0479">Metal-binding</keyword>
<organism evidence="5 6">
    <name type="scientific">Desulfonema limicola</name>
    <dbReference type="NCBI Taxonomy" id="45656"/>
    <lineage>
        <taxon>Bacteria</taxon>
        <taxon>Pseudomonadati</taxon>
        <taxon>Thermodesulfobacteriota</taxon>
        <taxon>Desulfobacteria</taxon>
        <taxon>Desulfobacterales</taxon>
        <taxon>Desulfococcaceae</taxon>
        <taxon>Desulfonema</taxon>
    </lineage>
</organism>
<dbReference type="InterPro" id="IPR015813">
    <property type="entry name" value="Pyrv/PenolPyrv_kinase-like_dom"/>
</dbReference>
<dbReference type="GO" id="GO:0000287">
    <property type="term" value="F:magnesium ion binding"/>
    <property type="evidence" value="ECO:0007669"/>
    <property type="project" value="TreeGrafter"/>
</dbReference>
<evidence type="ECO:0000256" key="3">
    <source>
        <dbReference type="ARBA" id="ARBA00022842"/>
    </source>
</evidence>
<dbReference type="InterPro" id="IPR039480">
    <property type="entry name" value="C-C_Bond_Lyase-like"/>
</dbReference>
<dbReference type="PANTHER" id="PTHR32308:SF10">
    <property type="entry name" value="CITRATE LYASE SUBUNIT BETA"/>
    <property type="match status" value="1"/>
</dbReference>
<feature type="binding site" evidence="4">
    <location>
        <position position="208"/>
    </location>
    <ligand>
        <name>Mg(2+)</name>
        <dbReference type="ChEBI" id="CHEBI:18420"/>
    </ligand>
</feature>
<protein>
    <submittedName>
        <fullName evidence="5">C-C bond lyase-like domain-containing protein</fullName>
    </submittedName>
</protein>
<name>A0A975B5G5_9BACT</name>
<dbReference type="PANTHER" id="PTHR32308">
    <property type="entry name" value="LYASE BETA SUBUNIT, PUTATIVE (AFU_ORTHOLOGUE AFUA_4G13030)-RELATED"/>
    <property type="match status" value="1"/>
</dbReference>
<gene>
    <name evidence="5" type="ORF">dnl_14170</name>
</gene>
<reference evidence="5" key="1">
    <citation type="journal article" date="2021" name="Microb. Physiol.">
        <title>Proteogenomic Insights into the Physiology of Marine, Sulfate-Reducing, Filamentous Desulfonema limicola and Desulfonema magnum.</title>
        <authorList>
            <person name="Schnaars V."/>
            <person name="Wohlbrand L."/>
            <person name="Scheve S."/>
            <person name="Hinrichs C."/>
            <person name="Reinhardt R."/>
            <person name="Rabus R."/>
        </authorList>
    </citation>
    <scope>NUCLEOTIDE SEQUENCE</scope>
    <source>
        <strain evidence="5">5ac10</strain>
    </source>
</reference>
<dbReference type="GO" id="GO:0006107">
    <property type="term" value="P:oxaloacetate metabolic process"/>
    <property type="evidence" value="ECO:0007669"/>
    <property type="project" value="TreeGrafter"/>
</dbReference>
<comment type="cofactor">
    <cofactor evidence="1">
        <name>Mg(2+)</name>
        <dbReference type="ChEBI" id="CHEBI:18420"/>
    </cofactor>
</comment>
<proteinExistence type="predicted"/>
<keyword evidence="5" id="KW-0456">Lyase</keyword>
<evidence type="ECO:0000313" key="6">
    <source>
        <dbReference type="Proteomes" id="UP000663720"/>
    </source>
</evidence>
<dbReference type="Pfam" id="PF15617">
    <property type="entry name" value="C-C_Bond_Lyase"/>
    <property type="match status" value="1"/>
</dbReference>
<dbReference type="KEGG" id="dli:dnl_14170"/>
<dbReference type="Proteomes" id="UP000663720">
    <property type="component" value="Chromosome"/>
</dbReference>
<dbReference type="GO" id="GO:0016829">
    <property type="term" value="F:lyase activity"/>
    <property type="evidence" value="ECO:0007669"/>
    <property type="project" value="UniProtKB-KW"/>
</dbReference>
<evidence type="ECO:0000256" key="4">
    <source>
        <dbReference type="PIRSR" id="PIRSR015582-2"/>
    </source>
</evidence>
<evidence type="ECO:0000313" key="5">
    <source>
        <dbReference type="EMBL" id="QTA79163.1"/>
    </source>
</evidence>
<evidence type="ECO:0000256" key="2">
    <source>
        <dbReference type="ARBA" id="ARBA00022723"/>
    </source>
</evidence>
<accession>A0A975B5G5</accession>
<sequence length="374" mass="43661">MQYFSCLDKEKKNTLFFREPEYFIRDCNKDLMSHALGAALYMPATRENIAEEIISHKHKHLTSTIFCLEDSIHDSELEKAETMTAMNLNKLYQEILEKGEDFYNKIPYIFIRVRNPGQISRIAGMAGRSFSILTGIVFPKFSYDNGLDYFMELEKISNFFKKRFYGMPILETKDIIYWETRKNALKNLNNIFADYHDMILNIRIGGTDFSSIFGLRRNFDVTIYDIHVIRDCITDIINNFCRPEKNYVVSGPVWEYFGQYPFTKNKNHSSLFDPYLTGLINETYIDKTNGLIGKTIIHPSHILPVQSLYTVNYEEYADAVSILNNNETGIVKSSFANKMNEVKPHKNWAEKILLRSKIYGVFNKDQSFINLIQE</sequence>
<dbReference type="RefSeq" id="WP_207690941.1">
    <property type="nucleotide sequence ID" value="NZ_CP061799.1"/>
</dbReference>